<dbReference type="InterPro" id="IPR036291">
    <property type="entry name" value="NAD(P)-bd_dom_sf"/>
</dbReference>
<dbReference type="SUPFAM" id="SSF51735">
    <property type="entry name" value="NAD(P)-binding Rossmann-fold domains"/>
    <property type="match status" value="1"/>
</dbReference>
<dbReference type="InterPro" id="IPR001509">
    <property type="entry name" value="Epimerase_deHydtase"/>
</dbReference>
<name>A0ABU3GTQ8_9SPHI</name>
<protein>
    <recommendedName>
        <fullName evidence="2">NAD-dependent epimerase/dehydratase domain-containing protein</fullName>
    </recommendedName>
</protein>
<dbReference type="PANTHER" id="PTHR14097:SF8">
    <property type="entry name" value="NAD(P)-BINDING DOMAIN-CONTAINING PROTEIN"/>
    <property type="match status" value="1"/>
</dbReference>
<proteinExistence type="predicted"/>
<accession>A0ABU3GTQ8</accession>
<dbReference type="Pfam" id="PF01370">
    <property type="entry name" value="Epimerase"/>
    <property type="match status" value="1"/>
</dbReference>
<evidence type="ECO:0000259" key="2">
    <source>
        <dbReference type="Pfam" id="PF01370"/>
    </source>
</evidence>
<dbReference type="Proteomes" id="UP001258315">
    <property type="component" value="Unassembled WGS sequence"/>
</dbReference>
<dbReference type="PANTHER" id="PTHR14097">
    <property type="entry name" value="OXIDOREDUCTASE HTATIP2"/>
    <property type="match status" value="1"/>
</dbReference>
<dbReference type="Gene3D" id="3.40.50.720">
    <property type="entry name" value="NAD(P)-binding Rossmann-like Domain"/>
    <property type="match status" value="1"/>
</dbReference>
<comment type="caution">
    <text evidence="3">The sequence shown here is derived from an EMBL/GenBank/DDBJ whole genome shotgun (WGS) entry which is preliminary data.</text>
</comment>
<evidence type="ECO:0000313" key="4">
    <source>
        <dbReference type="Proteomes" id="UP001258315"/>
    </source>
</evidence>
<feature type="domain" description="NAD-dependent epimerase/dehydratase" evidence="2">
    <location>
        <begin position="11"/>
        <end position="122"/>
    </location>
</feature>
<sequence length="226" mass="24830">MDSNLAPTLKVILTGATGMVGEGVLHECLQSPLVEKVLLLNRKPSGFVHPKVTEVIHANLHDLSAVENKLIGYNACFFCLGISSVGISKEEYYKTTYELTMHVAETLSRLNADMTFSYISGAGTNANGSSNWARVKGKVENDLKLLQFKKVYNFRPGFLKTTPGLKNTLSFYKYIAWLFPVFRIVAPGMVGSLAELGLGMINATAYGYPKDTLEVKDIRAAAQRKT</sequence>
<organism evidence="3 4">
    <name type="scientific">Mucilaginibacter terrae</name>
    <dbReference type="NCBI Taxonomy" id="1955052"/>
    <lineage>
        <taxon>Bacteria</taxon>
        <taxon>Pseudomonadati</taxon>
        <taxon>Bacteroidota</taxon>
        <taxon>Sphingobacteriia</taxon>
        <taxon>Sphingobacteriales</taxon>
        <taxon>Sphingobacteriaceae</taxon>
        <taxon>Mucilaginibacter</taxon>
    </lineage>
</organism>
<comment type="subcellular location">
    <subcellularLocation>
        <location evidence="1">Membrane</location>
    </subcellularLocation>
</comment>
<gene>
    <name evidence="3" type="ORF">QE417_002241</name>
</gene>
<evidence type="ECO:0000256" key="1">
    <source>
        <dbReference type="ARBA" id="ARBA00004370"/>
    </source>
</evidence>
<dbReference type="EMBL" id="JAVLVU010000001">
    <property type="protein sequence ID" value="MDT3403169.1"/>
    <property type="molecule type" value="Genomic_DNA"/>
</dbReference>
<evidence type="ECO:0000313" key="3">
    <source>
        <dbReference type="EMBL" id="MDT3403169.1"/>
    </source>
</evidence>
<dbReference type="RefSeq" id="WP_311949956.1">
    <property type="nucleotide sequence ID" value="NZ_JAVLVU010000001.1"/>
</dbReference>
<keyword evidence="4" id="KW-1185">Reference proteome</keyword>
<reference evidence="4" key="1">
    <citation type="submission" date="2023-07" db="EMBL/GenBank/DDBJ databases">
        <title>Functional and genomic diversity of the sorghum phyllosphere microbiome.</title>
        <authorList>
            <person name="Shade A."/>
        </authorList>
    </citation>
    <scope>NUCLEOTIDE SEQUENCE [LARGE SCALE GENOMIC DNA]</scope>
    <source>
        <strain evidence="4">SORGH_AS_0422</strain>
    </source>
</reference>